<gene>
    <name evidence="1" type="ORF">TBIB3V08_LOCUS4992</name>
</gene>
<protein>
    <submittedName>
        <fullName evidence="1">Uncharacterized protein</fullName>
    </submittedName>
</protein>
<accession>A0A7R9EW96</accession>
<dbReference type="InterPro" id="IPR008936">
    <property type="entry name" value="Rho_GTPase_activation_prot"/>
</dbReference>
<reference evidence="1" key="1">
    <citation type="submission" date="2020-11" db="EMBL/GenBank/DDBJ databases">
        <authorList>
            <person name="Tran Van P."/>
        </authorList>
    </citation>
    <scope>NUCLEOTIDE SEQUENCE</scope>
</reference>
<name>A0A7R9EW96_9NEOP</name>
<dbReference type="EMBL" id="OD565770">
    <property type="protein sequence ID" value="CAD7442564.1"/>
    <property type="molecule type" value="Genomic_DNA"/>
</dbReference>
<dbReference type="AlphaFoldDB" id="A0A7R9EW96"/>
<proteinExistence type="predicted"/>
<dbReference type="SUPFAM" id="SSF48350">
    <property type="entry name" value="GTPase activation domain, GAP"/>
    <property type="match status" value="1"/>
</dbReference>
<evidence type="ECO:0000313" key="1">
    <source>
        <dbReference type="EMBL" id="CAD7442564.1"/>
    </source>
</evidence>
<sequence length="248" mass="27710">MNWPIIASKLPEKRQYTDSYNDVTDMEVSVKTGFLSQTTKLVASRIDNQGMITKAVSDILSTIACRLGDLARQEIVKSSVNCVICVNCFSSGVDGQGSLSERMLLKERLEEGCWIVDTPAPPGASLWLIRHFIGRLPDPLLSGEHWRQLASECSVAIQHMHATERTVCPVHKLIARSLSSIRKEEYLILAALFKLVHDLSMDRKSGHLNWVAIKSLVQYFTPSLVTRPFIPGLTTEVGSFLVFIVNFH</sequence>
<organism evidence="1">
    <name type="scientific">Timema bartmani</name>
    <dbReference type="NCBI Taxonomy" id="61472"/>
    <lineage>
        <taxon>Eukaryota</taxon>
        <taxon>Metazoa</taxon>
        <taxon>Ecdysozoa</taxon>
        <taxon>Arthropoda</taxon>
        <taxon>Hexapoda</taxon>
        <taxon>Insecta</taxon>
        <taxon>Pterygota</taxon>
        <taxon>Neoptera</taxon>
        <taxon>Polyneoptera</taxon>
        <taxon>Phasmatodea</taxon>
        <taxon>Timematodea</taxon>
        <taxon>Timematoidea</taxon>
        <taxon>Timematidae</taxon>
        <taxon>Timema</taxon>
    </lineage>
</organism>